<keyword evidence="5 8" id="KW-1133">Transmembrane helix</keyword>
<organism evidence="9 10">
    <name type="scientific">Scopulibacillus darangshiensis</name>
    <dbReference type="NCBI Taxonomy" id="442528"/>
    <lineage>
        <taxon>Bacteria</taxon>
        <taxon>Bacillati</taxon>
        <taxon>Bacillota</taxon>
        <taxon>Bacilli</taxon>
        <taxon>Bacillales</taxon>
        <taxon>Sporolactobacillaceae</taxon>
        <taxon>Scopulibacillus</taxon>
    </lineage>
</organism>
<keyword evidence="2" id="KW-0813">Transport</keyword>
<feature type="transmembrane region" description="Helical" evidence="8">
    <location>
        <begin position="57"/>
        <end position="78"/>
    </location>
</feature>
<comment type="subcellular location">
    <subcellularLocation>
        <location evidence="1 7">Cell membrane</location>
        <topology evidence="1 7">Multi-pass membrane protein</topology>
    </subcellularLocation>
</comment>
<keyword evidence="6 8" id="KW-0472">Membrane</keyword>
<dbReference type="InterPro" id="IPR045324">
    <property type="entry name" value="Small_multidrug_res"/>
</dbReference>
<dbReference type="EMBL" id="SLXK01000005">
    <property type="protein sequence ID" value="TCP30621.1"/>
    <property type="molecule type" value="Genomic_DNA"/>
</dbReference>
<dbReference type="GO" id="GO:0005886">
    <property type="term" value="C:plasma membrane"/>
    <property type="evidence" value="ECO:0007669"/>
    <property type="project" value="UniProtKB-SubCell"/>
</dbReference>
<dbReference type="FunFam" id="1.10.3730.20:FF:000001">
    <property type="entry name" value="Quaternary ammonium compound resistance transporter SugE"/>
    <property type="match status" value="1"/>
</dbReference>
<evidence type="ECO:0000256" key="8">
    <source>
        <dbReference type="SAM" id="Phobius"/>
    </source>
</evidence>
<dbReference type="Gene3D" id="1.10.3730.20">
    <property type="match status" value="1"/>
</dbReference>
<evidence type="ECO:0000256" key="1">
    <source>
        <dbReference type="ARBA" id="ARBA00004651"/>
    </source>
</evidence>
<comment type="caution">
    <text evidence="9">The sequence shown here is derived from an EMBL/GenBank/DDBJ whole genome shotgun (WGS) entry which is preliminary data.</text>
</comment>
<dbReference type="InterPro" id="IPR037185">
    <property type="entry name" value="EmrE-like"/>
</dbReference>
<dbReference type="PANTHER" id="PTHR30561:SF0">
    <property type="entry name" value="GUANIDINIUM EXPORTER"/>
    <property type="match status" value="1"/>
</dbReference>
<keyword evidence="10" id="KW-1185">Reference proteome</keyword>
<reference evidence="9 10" key="1">
    <citation type="submission" date="2019-03" db="EMBL/GenBank/DDBJ databases">
        <title>Genomic Encyclopedia of Type Strains, Phase IV (KMG-IV): sequencing the most valuable type-strain genomes for metagenomic binning, comparative biology and taxonomic classification.</title>
        <authorList>
            <person name="Goeker M."/>
        </authorList>
    </citation>
    <scope>NUCLEOTIDE SEQUENCE [LARGE SCALE GENOMIC DNA]</scope>
    <source>
        <strain evidence="9 10">DSM 19377</strain>
    </source>
</reference>
<feature type="transmembrane region" description="Helical" evidence="8">
    <location>
        <begin position="84"/>
        <end position="104"/>
    </location>
</feature>
<dbReference type="AlphaFoldDB" id="A0A4R2P981"/>
<dbReference type="OrthoDB" id="21828at2"/>
<dbReference type="SUPFAM" id="SSF103481">
    <property type="entry name" value="Multidrug resistance efflux transporter EmrE"/>
    <property type="match status" value="1"/>
</dbReference>
<dbReference type="GO" id="GO:0022857">
    <property type="term" value="F:transmembrane transporter activity"/>
    <property type="evidence" value="ECO:0007669"/>
    <property type="project" value="InterPro"/>
</dbReference>
<evidence type="ECO:0000313" key="9">
    <source>
        <dbReference type="EMBL" id="TCP30621.1"/>
    </source>
</evidence>
<comment type="similarity">
    <text evidence="7">Belongs to the drug/metabolite transporter (DMT) superfamily. Small multidrug resistance (SMR) (TC 2.A.7.1) family.</text>
</comment>
<proteinExistence type="inferred from homology"/>
<keyword evidence="3" id="KW-1003">Cell membrane</keyword>
<evidence type="ECO:0000256" key="5">
    <source>
        <dbReference type="ARBA" id="ARBA00022989"/>
    </source>
</evidence>
<evidence type="ECO:0000256" key="6">
    <source>
        <dbReference type="ARBA" id="ARBA00023136"/>
    </source>
</evidence>
<protein>
    <submittedName>
        <fullName evidence="9">Quaternary ammonium compound-resistance protein SugE</fullName>
    </submittedName>
</protein>
<evidence type="ECO:0000256" key="3">
    <source>
        <dbReference type="ARBA" id="ARBA00022475"/>
    </source>
</evidence>
<dbReference type="InterPro" id="IPR000390">
    <property type="entry name" value="Small_drug/metabolite_transptr"/>
</dbReference>
<gene>
    <name evidence="9" type="ORF">EV207_105150</name>
</gene>
<dbReference type="PANTHER" id="PTHR30561">
    <property type="entry name" value="SMR FAMILY PROTON-DEPENDENT DRUG EFFLUX TRANSPORTER SUGE"/>
    <property type="match status" value="1"/>
</dbReference>
<dbReference type="Proteomes" id="UP000295416">
    <property type="component" value="Unassembled WGS sequence"/>
</dbReference>
<keyword evidence="4 7" id="KW-0812">Transmembrane</keyword>
<feature type="transmembrane region" description="Helical" evidence="8">
    <location>
        <begin position="32"/>
        <end position="50"/>
    </location>
</feature>
<sequence>MSWILLILAGLEEVVGVTAIKYIDGLKRKVPIIVIIAGFIFSFICLSQAMQSIPSGVAYVVWTGIGTLGVTLVDIIWFRQRFSMVQWLFLGCIIVGIVGMRFTAGA</sequence>
<evidence type="ECO:0000256" key="2">
    <source>
        <dbReference type="ARBA" id="ARBA00022448"/>
    </source>
</evidence>
<evidence type="ECO:0000256" key="4">
    <source>
        <dbReference type="ARBA" id="ARBA00022692"/>
    </source>
</evidence>
<evidence type="ECO:0000313" key="10">
    <source>
        <dbReference type="Proteomes" id="UP000295416"/>
    </source>
</evidence>
<dbReference type="RefSeq" id="WP_132744620.1">
    <property type="nucleotide sequence ID" value="NZ_SLXK01000005.1"/>
</dbReference>
<name>A0A4R2P981_9BACL</name>
<dbReference type="Pfam" id="PF00893">
    <property type="entry name" value="Multi_Drug_Res"/>
    <property type="match status" value="1"/>
</dbReference>
<evidence type="ECO:0000256" key="7">
    <source>
        <dbReference type="RuleBase" id="RU003942"/>
    </source>
</evidence>
<accession>A0A4R2P981</accession>